<dbReference type="PANTHER" id="PTHR23513">
    <property type="entry name" value="INTEGRAL MEMBRANE EFFLUX PROTEIN-RELATED"/>
    <property type="match status" value="1"/>
</dbReference>
<reference evidence="9 10" key="1">
    <citation type="submission" date="2020-04" db="EMBL/GenBank/DDBJ databases">
        <title>Draft Genome Sequence of Streptomyces morookaense DSM 40503, an 8-azaguanine-producing strain.</title>
        <authorList>
            <person name="Qi J."/>
            <person name="Gao J.-M."/>
        </authorList>
    </citation>
    <scope>NUCLEOTIDE SEQUENCE [LARGE SCALE GENOMIC DNA]</scope>
    <source>
        <strain evidence="9 10">DSM 40503</strain>
    </source>
</reference>
<dbReference type="GO" id="GO:0005886">
    <property type="term" value="C:plasma membrane"/>
    <property type="evidence" value="ECO:0007669"/>
    <property type="project" value="UniProtKB-SubCell"/>
</dbReference>
<keyword evidence="3" id="KW-1003">Cell membrane</keyword>
<keyword evidence="2" id="KW-0813">Transport</keyword>
<dbReference type="Gene3D" id="1.20.1250.20">
    <property type="entry name" value="MFS general substrate transporter like domains"/>
    <property type="match status" value="2"/>
</dbReference>
<comment type="subcellular location">
    <subcellularLocation>
        <location evidence="1">Cell membrane</location>
        <topology evidence="1">Multi-pass membrane protein</topology>
    </subcellularLocation>
</comment>
<evidence type="ECO:0000256" key="5">
    <source>
        <dbReference type="ARBA" id="ARBA00022989"/>
    </source>
</evidence>
<organism evidence="9 10">
    <name type="scientific">Streptomyces morookaense</name>
    <name type="common">Streptoverticillium morookaense</name>
    <dbReference type="NCBI Taxonomy" id="1970"/>
    <lineage>
        <taxon>Bacteria</taxon>
        <taxon>Bacillati</taxon>
        <taxon>Actinomycetota</taxon>
        <taxon>Actinomycetes</taxon>
        <taxon>Kitasatosporales</taxon>
        <taxon>Streptomycetaceae</taxon>
        <taxon>Streptomyces</taxon>
    </lineage>
</organism>
<feature type="transmembrane region" description="Helical" evidence="7">
    <location>
        <begin position="300"/>
        <end position="317"/>
    </location>
</feature>
<gene>
    <name evidence="9" type="ORF">HG542_06480</name>
</gene>
<dbReference type="InterPro" id="IPR036259">
    <property type="entry name" value="MFS_trans_sf"/>
</dbReference>
<evidence type="ECO:0000313" key="10">
    <source>
        <dbReference type="Proteomes" id="UP000587462"/>
    </source>
</evidence>
<dbReference type="InterPro" id="IPR010290">
    <property type="entry name" value="TM_effector"/>
</dbReference>
<feature type="transmembrane region" description="Helical" evidence="7">
    <location>
        <begin position="147"/>
        <end position="170"/>
    </location>
</feature>
<accession>A0A7Y7B1T2</accession>
<feature type="transmembrane region" description="Helical" evidence="7">
    <location>
        <begin position="368"/>
        <end position="390"/>
    </location>
</feature>
<feature type="transmembrane region" description="Helical" evidence="7">
    <location>
        <begin position="269"/>
        <end position="288"/>
    </location>
</feature>
<feature type="transmembrane region" description="Helical" evidence="7">
    <location>
        <begin position="106"/>
        <end position="126"/>
    </location>
</feature>
<feature type="transmembrane region" description="Helical" evidence="7">
    <location>
        <begin position="47"/>
        <end position="70"/>
    </location>
</feature>
<keyword evidence="6 7" id="KW-0472">Membrane</keyword>
<sequence>MLINKNFTLLWFGQALSLVGDYACGTAVLLWASTDLLRGKPYAPSVTAALTVAVSVVPILVAPVAGALVDRWDKQQTMLRSELFRAAVIGLVTLLAFLPSGYVPPLALLLCVGVAEALIYAAAPFFRLSRFVAISDVVPPEQHGRAFGYTQTAAALATIIGPMAAAPLVFTLGVRWMLAFDTLSFLVSYLAIRRVRYAAPDRDMENGGTAPRGRLPERREFLGAVRLLTGSSTLRVILTAAVLTAVGTGALNTLEVYFVPENLHASPGWYGTLEAVFGAGTIGGALLSGRLGDRAGHTRVFRGSLLLFGFLLIAYSRTTDIPAALVVSVLFGLALGALNTACSPLILQETPRDHLGRVMAVFDPISQLASLVSVALSGVIAGTVLDGFHGHWAGLDFGRIDVIFLAGGVSTVAAGLYSFAALRRRPAPVTAPAAPAETSTAP</sequence>
<evidence type="ECO:0000256" key="7">
    <source>
        <dbReference type="SAM" id="Phobius"/>
    </source>
</evidence>
<evidence type="ECO:0000256" key="6">
    <source>
        <dbReference type="ARBA" id="ARBA00023136"/>
    </source>
</evidence>
<evidence type="ECO:0000313" key="9">
    <source>
        <dbReference type="EMBL" id="NVK77305.1"/>
    </source>
</evidence>
<keyword evidence="5 7" id="KW-1133">Transmembrane helix</keyword>
<dbReference type="AlphaFoldDB" id="A0A7Y7B1T2"/>
<dbReference type="PROSITE" id="PS50850">
    <property type="entry name" value="MFS"/>
    <property type="match status" value="1"/>
</dbReference>
<feature type="transmembrane region" description="Helical" evidence="7">
    <location>
        <begin position="236"/>
        <end position="257"/>
    </location>
</feature>
<evidence type="ECO:0000259" key="8">
    <source>
        <dbReference type="PROSITE" id="PS50850"/>
    </source>
</evidence>
<feature type="transmembrane region" description="Helical" evidence="7">
    <location>
        <begin position="402"/>
        <end position="422"/>
    </location>
</feature>
<evidence type="ECO:0000256" key="3">
    <source>
        <dbReference type="ARBA" id="ARBA00022475"/>
    </source>
</evidence>
<feature type="transmembrane region" description="Helical" evidence="7">
    <location>
        <begin position="323"/>
        <end position="347"/>
    </location>
</feature>
<dbReference type="InterPro" id="IPR020846">
    <property type="entry name" value="MFS_dom"/>
</dbReference>
<dbReference type="GO" id="GO:0022857">
    <property type="term" value="F:transmembrane transporter activity"/>
    <property type="evidence" value="ECO:0007669"/>
    <property type="project" value="InterPro"/>
</dbReference>
<evidence type="ECO:0000256" key="4">
    <source>
        <dbReference type="ARBA" id="ARBA00022692"/>
    </source>
</evidence>
<feature type="transmembrane region" description="Helical" evidence="7">
    <location>
        <begin position="82"/>
        <end position="100"/>
    </location>
</feature>
<feature type="domain" description="Major facilitator superfamily (MFS) profile" evidence="8">
    <location>
        <begin position="1"/>
        <end position="425"/>
    </location>
</feature>
<evidence type="ECO:0000256" key="2">
    <source>
        <dbReference type="ARBA" id="ARBA00022448"/>
    </source>
</evidence>
<dbReference type="RefSeq" id="WP_171079086.1">
    <property type="nucleotide sequence ID" value="NZ_BNBU01000002.1"/>
</dbReference>
<dbReference type="Pfam" id="PF05977">
    <property type="entry name" value="MFS_3"/>
    <property type="match status" value="1"/>
</dbReference>
<dbReference type="CDD" id="cd06173">
    <property type="entry name" value="MFS_MefA_like"/>
    <property type="match status" value="1"/>
</dbReference>
<dbReference type="SUPFAM" id="SSF103473">
    <property type="entry name" value="MFS general substrate transporter"/>
    <property type="match status" value="1"/>
</dbReference>
<name>A0A7Y7B1T2_STRMO</name>
<keyword evidence="10" id="KW-1185">Reference proteome</keyword>
<protein>
    <submittedName>
        <fullName evidence="9">MFS transporter</fullName>
    </submittedName>
</protein>
<keyword evidence="4 7" id="KW-0812">Transmembrane</keyword>
<proteinExistence type="predicted"/>
<evidence type="ECO:0000256" key="1">
    <source>
        <dbReference type="ARBA" id="ARBA00004651"/>
    </source>
</evidence>
<dbReference type="EMBL" id="JABBXF010000010">
    <property type="protein sequence ID" value="NVK77305.1"/>
    <property type="molecule type" value="Genomic_DNA"/>
</dbReference>
<feature type="transmembrane region" description="Helical" evidence="7">
    <location>
        <begin position="176"/>
        <end position="192"/>
    </location>
</feature>
<comment type="caution">
    <text evidence="9">The sequence shown here is derived from an EMBL/GenBank/DDBJ whole genome shotgun (WGS) entry which is preliminary data.</text>
</comment>
<dbReference type="Proteomes" id="UP000587462">
    <property type="component" value="Unassembled WGS sequence"/>
</dbReference>
<dbReference type="PANTHER" id="PTHR23513:SF6">
    <property type="entry name" value="MAJOR FACILITATOR SUPERFAMILY ASSOCIATED DOMAIN-CONTAINING PROTEIN"/>
    <property type="match status" value="1"/>
</dbReference>